<evidence type="ECO:0000313" key="1">
    <source>
        <dbReference type="EMBL" id="CAH3140240.1"/>
    </source>
</evidence>
<gene>
    <name evidence="1" type="ORF">PLOB_00041120</name>
</gene>
<reference evidence="1 2" key="1">
    <citation type="submission" date="2022-05" db="EMBL/GenBank/DDBJ databases">
        <authorList>
            <consortium name="Genoscope - CEA"/>
            <person name="William W."/>
        </authorList>
    </citation>
    <scope>NUCLEOTIDE SEQUENCE [LARGE SCALE GENOMIC DNA]</scope>
</reference>
<evidence type="ECO:0000313" key="2">
    <source>
        <dbReference type="Proteomes" id="UP001159405"/>
    </source>
</evidence>
<proteinExistence type="predicted"/>
<organism evidence="1 2">
    <name type="scientific">Porites lobata</name>
    <dbReference type="NCBI Taxonomy" id="104759"/>
    <lineage>
        <taxon>Eukaryota</taxon>
        <taxon>Metazoa</taxon>
        <taxon>Cnidaria</taxon>
        <taxon>Anthozoa</taxon>
        <taxon>Hexacorallia</taxon>
        <taxon>Scleractinia</taxon>
        <taxon>Fungiina</taxon>
        <taxon>Poritidae</taxon>
        <taxon>Porites</taxon>
    </lineage>
</organism>
<dbReference type="EMBL" id="CALNXK010000064">
    <property type="protein sequence ID" value="CAH3140240.1"/>
    <property type="molecule type" value="Genomic_DNA"/>
</dbReference>
<accession>A0ABN8PC10</accession>
<dbReference type="Proteomes" id="UP001159405">
    <property type="component" value="Unassembled WGS sequence"/>
</dbReference>
<name>A0ABN8PC10_9CNID</name>
<keyword evidence="2" id="KW-1185">Reference proteome</keyword>
<sequence length="123" mass="14369">MASSICDQLIRKVWKSFIDDLGDIPEAEGIYTIGFSQTNEEVAYLYVGYSKDMHRRVPEHKWQSLDIDKFIKKQIKQNGGKDLTVKWVKDRDGKCKEAKYIECMTKKLGYKPWYNKKGGNNCH</sequence>
<dbReference type="InterPro" id="IPR035901">
    <property type="entry name" value="GIY-YIG_endonuc_sf"/>
</dbReference>
<comment type="caution">
    <text evidence="1">The sequence shown here is derived from an EMBL/GenBank/DDBJ whole genome shotgun (WGS) entry which is preliminary data.</text>
</comment>
<evidence type="ECO:0008006" key="3">
    <source>
        <dbReference type="Google" id="ProtNLM"/>
    </source>
</evidence>
<dbReference type="SUPFAM" id="SSF82771">
    <property type="entry name" value="GIY-YIG endonuclease"/>
    <property type="match status" value="1"/>
</dbReference>
<protein>
    <recommendedName>
        <fullName evidence="3">GIY-YIG domain-containing protein</fullName>
    </recommendedName>
</protein>